<dbReference type="Gene3D" id="3.90.1410.10">
    <property type="entry name" value="set domain protein methyltransferase, domain 1"/>
    <property type="match status" value="1"/>
</dbReference>
<sequence>MPGLHTLSPLLDWCADNGIWIDRRIAVVEDVDNGGLRVQQQSRFPIGAHETLVTIPKTAVLSVRSCSFAEVIPVVPYGHGARLGLSLAVYGELLLGERSRWFGYLQSLPRATVGIALLWGTGEAWADSIQGQEVTSDGRQAAVLAAGTEIEREFRGEDGENIMDEVRQYYTGVVAPALSSPSPSRQFTSPPALSFSGFLHAYSLVSSRAFLVDAYHSLAMVPIADAFNHTLDNHVHLESEFDVCVRCGSLAQCAHDTEDDDADGGGKARDAPAQPPHADASPLQRRTARSTACAEHDSRSAGPSTQDGRHAPDTCDMVANAPVPPGQEVFNTYGEHLANAQLLARYGFALDGNDNDVVAFDADDLPAPAACSPAALRALFGRVLEAMPRGRRWESSGLVYQPEAAGGASSRGVHMCVNSDGRVSHALWVYCATVAVVAQDARLLTAGAHAAAAAAARRLAGAQLLAEGPLTGAPGSAADDDEGGGDLPRHEGTAKADKDALDALARTVAWCCRLSPRAQRLGRPVPAARGALSSAALGALLDPIVAASRPVFVSPLCGLARPFPALQPAKPCAEGARPAATLLLLLLLLGRELYARDDAICPRPVRVVRRRDVEDAATPARGAPPRAAAGSRPLRETAGAGARCVVLASSAGAAHQGGRLELPDAHTKTRLAIAQVLAERSLLASCAAAWDDLRGGLRPDSPSPPPPPPPSTTGLGALAGYGSEDSG</sequence>
<dbReference type="GO" id="GO:0016279">
    <property type="term" value="F:protein-lysine N-methyltransferase activity"/>
    <property type="evidence" value="ECO:0007669"/>
    <property type="project" value="TreeGrafter"/>
</dbReference>
<dbReference type="EMBL" id="KN840542">
    <property type="protein sequence ID" value="KIP05485.1"/>
    <property type="molecule type" value="Genomic_DNA"/>
</dbReference>
<dbReference type="PANTHER" id="PTHR13271">
    <property type="entry name" value="UNCHARACTERIZED PUTATIVE METHYLTRANSFERASE"/>
    <property type="match status" value="1"/>
</dbReference>
<feature type="region of interest" description="Disordered" evidence="1">
    <location>
        <begin position="693"/>
        <end position="727"/>
    </location>
</feature>
<feature type="compositionally biased region" description="Pro residues" evidence="1">
    <location>
        <begin position="701"/>
        <end position="711"/>
    </location>
</feature>
<proteinExistence type="predicted"/>
<feature type="region of interest" description="Disordered" evidence="1">
    <location>
        <begin position="257"/>
        <end position="319"/>
    </location>
</feature>
<dbReference type="CDD" id="cd10527">
    <property type="entry name" value="SET_LSMT"/>
    <property type="match status" value="1"/>
</dbReference>
<dbReference type="SUPFAM" id="SSF82199">
    <property type="entry name" value="SET domain"/>
    <property type="match status" value="2"/>
</dbReference>
<gene>
    <name evidence="2" type="ORF">PHLGIDRAFT_119783</name>
</gene>
<accession>A0A0C3S8N2</accession>
<organism evidence="2 3">
    <name type="scientific">Phlebiopsis gigantea (strain 11061_1 CR5-6)</name>
    <name type="common">White-rot fungus</name>
    <name type="synonym">Peniophora gigantea</name>
    <dbReference type="NCBI Taxonomy" id="745531"/>
    <lineage>
        <taxon>Eukaryota</taxon>
        <taxon>Fungi</taxon>
        <taxon>Dikarya</taxon>
        <taxon>Basidiomycota</taxon>
        <taxon>Agaricomycotina</taxon>
        <taxon>Agaricomycetes</taxon>
        <taxon>Polyporales</taxon>
        <taxon>Phanerochaetaceae</taxon>
        <taxon>Phlebiopsis</taxon>
    </lineage>
</organism>
<name>A0A0C3S8N2_PHLG1</name>
<dbReference type="Proteomes" id="UP000053257">
    <property type="component" value="Unassembled WGS sequence"/>
</dbReference>
<reference evidence="2 3" key="1">
    <citation type="journal article" date="2014" name="PLoS Genet.">
        <title>Analysis of the Phlebiopsis gigantea genome, transcriptome and secretome provides insight into its pioneer colonization strategies of wood.</title>
        <authorList>
            <person name="Hori C."/>
            <person name="Ishida T."/>
            <person name="Igarashi K."/>
            <person name="Samejima M."/>
            <person name="Suzuki H."/>
            <person name="Master E."/>
            <person name="Ferreira P."/>
            <person name="Ruiz-Duenas F.J."/>
            <person name="Held B."/>
            <person name="Canessa P."/>
            <person name="Larrondo L.F."/>
            <person name="Schmoll M."/>
            <person name="Druzhinina I.S."/>
            <person name="Kubicek C.P."/>
            <person name="Gaskell J.A."/>
            <person name="Kersten P."/>
            <person name="St John F."/>
            <person name="Glasner J."/>
            <person name="Sabat G."/>
            <person name="Splinter BonDurant S."/>
            <person name="Syed K."/>
            <person name="Yadav J."/>
            <person name="Mgbeahuruike A.C."/>
            <person name="Kovalchuk A."/>
            <person name="Asiegbu F.O."/>
            <person name="Lackner G."/>
            <person name="Hoffmeister D."/>
            <person name="Rencoret J."/>
            <person name="Gutierrez A."/>
            <person name="Sun H."/>
            <person name="Lindquist E."/>
            <person name="Barry K."/>
            <person name="Riley R."/>
            <person name="Grigoriev I.V."/>
            <person name="Henrissat B."/>
            <person name="Kues U."/>
            <person name="Berka R.M."/>
            <person name="Martinez A.T."/>
            <person name="Covert S.F."/>
            <person name="Blanchette R.A."/>
            <person name="Cullen D."/>
        </authorList>
    </citation>
    <scope>NUCLEOTIDE SEQUENCE [LARGE SCALE GENOMIC DNA]</scope>
    <source>
        <strain evidence="2 3">11061_1 CR5-6</strain>
    </source>
</reference>
<evidence type="ECO:0000313" key="2">
    <source>
        <dbReference type="EMBL" id="KIP05485.1"/>
    </source>
</evidence>
<feature type="region of interest" description="Disordered" evidence="1">
    <location>
        <begin position="470"/>
        <end position="494"/>
    </location>
</feature>
<dbReference type="OrthoDB" id="441812at2759"/>
<feature type="region of interest" description="Disordered" evidence="1">
    <location>
        <begin position="615"/>
        <end position="634"/>
    </location>
</feature>
<evidence type="ECO:0000313" key="3">
    <source>
        <dbReference type="Proteomes" id="UP000053257"/>
    </source>
</evidence>
<dbReference type="HOGENOM" id="CLU_023001_0_0_1"/>
<protein>
    <recommendedName>
        <fullName evidence="4">SET domain-containing protein</fullName>
    </recommendedName>
</protein>
<dbReference type="PANTHER" id="PTHR13271:SF34">
    <property type="entry name" value="N-LYSINE METHYLTRANSFERASE SETD6"/>
    <property type="match status" value="1"/>
</dbReference>
<feature type="compositionally biased region" description="Low complexity" evidence="1">
    <location>
        <begin position="616"/>
        <end position="632"/>
    </location>
</feature>
<dbReference type="STRING" id="745531.A0A0C3S8N2"/>
<dbReference type="InterPro" id="IPR046341">
    <property type="entry name" value="SET_dom_sf"/>
</dbReference>
<dbReference type="InterPro" id="IPR050600">
    <property type="entry name" value="SETD3_SETD6_MTase"/>
</dbReference>
<keyword evidence="3" id="KW-1185">Reference proteome</keyword>
<evidence type="ECO:0008006" key="4">
    <source>
        <dbReference type="Google" id="ProtNLM"/>
    </source>
</evidence>
<dbReference type="GO" id="GO:0005634">
    <property type="term" value="C:nucleus"/>
    <property type="evidence" value="ECO:0007669"/>
    <property type="project" value="TreeGrafter"/>
</dbReference>
<dbReference type="AlphaFoldDB" id="A0A0C3S8N2"/>
<evidence type="ECO:0000256" key="1">
    <source>
        <dbReference type="SAM" id="MobiDB-lite"/>
    </source>
</evidence>